<dbReference type="InterPro" id="IPR002110">
    <property type="entry name" value="Ankyrin_rpt"/>
</dbReference>
<organism evidence="3 4">
    <name type="scientific">Thraustotheca clavata</name>
    <dbReference type="NCBI Taxonomy" id="74557"/>
    <lineage>
        <taxon>Eukaryota</taxon>
        <taxon>Sar</taxon>
        <taxon>Stramenopiles</taxon>
        <taxon>Oomycota</taxon>
        <taxon>Saprolegniomycetes</taxon>
        <taxon>Saprolegniales</taxon>
        <taxon>Achlyaceae</taxon>
        <taxon>Thraustotheca</taxon>
    </lineage>
</organism>
<feature type="domain" description="EF-hand" evidence="2">
    <location>
        <begin position="100"/>
        <end position="135"/>
    </location>
</feature>
<proteinExistence type="predicted"/>
<dbReference type="PROSITE" id="PS50222">
    <property type="entry name" value="EF_HAND_2"/>
    <property type="match status" value="3"/>
</dbReference>
<dbReference type="InterPro" id="IPR002048">
    <property type="entry name" value="EF_hand_dom"/>
</dbReference>
<evidence type="ECO:0000256" key="1">
    <source>
        <dbReference type="ARBA" id="ARBA00022837"/>
    </source>
</evidence>
<gene>
    <name evidence="3" type="ORF">THRCLA_02052</name>
</gene>
<dbReference type="InterPro" id="IPR011992">
    <property type="entry name" value="EF-hand-dom_pair"/>
</dbReference>
<dbReference type="Gene3D" id="1.25.40.20">
    <property type="entry name" value="Ankyrin repeat-containing domain"/>
    <property type="match status" value="2"/>
</dbReference>
<comment type="caution">
    <text evidence="3">The sequence shown here is derived from an EMBL/GenBank/DDBJ whole genome shotgun (WGS) entry which is preliminary data.</text>
</comment>
<evidence type="ECO:0000259" key="2">
    <source>
        <dbReference type="PROSITE" id="PS50222"/>
    </source>
</evidence>
<dbReference type="GO" id="GO:0005509">
    <property type="term" value="F:calcium ion binding"/>
    <property type="evidence" value="ECO:0007669"/>
    <property type="project" value="InterPro"/>
</dbReference>
<feature type="domain" description="EF-hand" evidence="2">
    <location>
        <begin position="137"/>
        <end position="172"/>
    </location>
</feature>
<dbReference type="PANTHER" id="PTHR46586:SF3">
    <property type="entry name" value="ANKYRIN REPEAT-CONTAINING PROTEIN"/>
    <property type="match status" value="1"/>
</dbReference>
<dbReference type="InterPro" id="IPR018247">
    <property type="entry name" value="EF_Hand_1_Ca_BS"/>
</dbReference>
<dbReference type="AlphaFoldDB" id="A0A1W0A6G7"/>
<accession>A0A1W0A6G7</accession>
<dbReference type="CDD" id="cd00051">
    <property type="entry name" value="EFh"/>
    <property type="match status" value="1"/>
</dbReference>
<dbReference type="STRING" id="74557.A0A1W0A6G7"/>
<dbReference type="EMBL" id="JNBS01000408">
    <property type="protein sequence ID" value="OQS05883.1"/>
    <property type="molecule type" value="Genomic_DNA"/>
</dbReference>
<dbReference type="SUPFAM" id="SSF48403">
    <property type="entry name" value="Ankyrin repeat"/>
    <property type="match status" value="1"/>
</dbReference>
<sequence length="421" mass="47535">METPRHEEPSSSRELAEEVTFEEVPRNEFGGVLVTRDQIRSAFDFFDVERKGKVTMDNLKSRLNFFYPEMITRDFRILLNNTGELTEQDLCNLLLENDITDFDPVAEAFKAYDPEGTGYVDFQMLSRLFEKLGYGRLNDDDLKVLIATADKDKDGRLNLSDFRSMLTINKPIIAGKITLHYFHSAAMENLLLDELQDFLKYPITLANAAIIGGHLCLLKFLEEKYSVELDRVNYICSNFNNGFALDIAGKYGHLDMVKFLLAIGNKSCTTEAIDDAADHAAQYGHFEIIKLLNETHVDGKWEKAMDLAAAGSHTSIVIYLRTNRSEGCTTKAIDSAATRHMDKVKYLHQHRNEGCTTNAMDKAAGAGHLDIVKFLHQHRTEGCTKRACDAAARLGHFDVVQYLLEHCQDDNEANTIIRAGF</sequence>
<dbReference type="InterPro" id="IPR036770">
    <property type="entry name" value="Ankyrin_rpt-contain_sf"/>
</dbReference>
<dbReference type="PROSITE" id="PS00018">
    <property type="entry name" value="EF_HAND_1"/>
    <property type="match status" value="1"/>
</dbReference>
<dbReference type="Gene3D" id="1.10.238.10">
    <property type="entry name" value="EF-hand"/>
    <property type="match status" value="1"/>
</dbReference>
<evidence type="ECO:0000313" key="3">
    <source>
        <dbReference type="EMBL" id="OQS05883.1"/>
    </source>
</evidence>
<dbReference type="OrthoDB" id="26525at2759"/>
<reference evidence="3 4" key="1">
    <citation type="journal article" date="2014" name="Genome Biol. Evol.">
        <title>The secreted proteins of Achlya hypogyna and Thraustotheca clavata identify the ancestral oomycete secretome and reveal gene acquisitions by horizontal gene transfer.</title>
        <authorList>
            <person name="Misner I."/>
            <person name="Blouin N."/>
            <person name="Leonard G."/>
            <person name="Richards T.A."/>
            <person name="Lane C.E."/>
        </authorList>
    </citation>
    <scope>NUCLEOTIDE SEQUENCE [LARGE SCALE GENOMIC DNA]</scope>
    <source>
        <strain evidence="3 4">ATCC 34112</strain>
    </source>
</reference>
<dbReference type="PANTHER" id="PTHR46586">
    <property type="entry name" value="ANKYRIN REPEAT-CONTAINING PROTEIN"/>
    <property type="match status" value="1"/>
</dbReference>
<keyword evidence="1" id="KW-0106">Calcium</keyword>
<protein>
    <recommendedName>
        <fullName evidence="2">EF-hand domain-containing protein</fullName>
    </recommendedName>
</protein>
<dbReference type="Pfam" id="PF12796">
    <property type="entry name" value="Ank_2"/>
    <property type="match status" value="1"/>
</dbReference>
<evidence type="ECO:0000313" key="4">
    <source>
        <dbReference type="Proteomes" id="UP000243217"/>
    </source>
</evidence>
<feature type="domain" description="EF-hand" evidence="2">
    <location>
        <begin position="34"/>
        <end position="69"/>
    </location>
</feature>
<dbReference type="SMART" id="SM00054">
    <property type="entry name" value="EFh"/>
    <property type="match status" value="3"/>
</dbReference>
<dbReference type="InterPro" id="IPR052050">
    <property type="entry name" value="SecEffector_AnkRepeat"/>
</dbReference>
<dbReference type="SUPFAM" id="SSF47473">
    <property type="entry name" value="EF-hand"/>
    <property type="match status" value="1"/>
</dbReference>
<dbReference type="Pfam" id="PF13499">
    <property type="entry name" value="EF-hand_7"/>
    <property type="match status" value="1"/>
</dbReference>
<keyword evidence="4" id="KW-1185">Reference proteome</keyword>
<dbReference type="Proteomes" id="UP000243217">
    <property type="component" value="Unassembled WGS sequence"/>
</dbReference>
<name>A0A1W0A6G7_9STRA</name>